<dbReference type="Gene3D" id="3.30.360.10">
    <property type="entry name" value="Dihydrodipicolinate Reductase, domain 2"/>
    <property type="match status" value="1"/>
</dbReference>
<dbReference type="InterPro" id="IPR051450">
    <property type="entry name" value="Gfo/Idh/MocA_Oxidoreductases"/>
</dbReference>
<gene>
    <name evidence="3" type="ORF">BIP78_0590</name>
</gene>
<organism evidence="3 4">
    <name type="scientific">Bipolaricaulis sibiricus</name>
    <dbReference type="NCBI Taxonomy" id="2501609"/>
    <lineage>
        <taxon>Bacteria</taxon>
        <taxon>Candidatus Bipolaricaulota</taxon>
        <taxon>Candidatus Bipolaricaulia</taxon>
        <taxon>Candidatus Bipolaricaulales</taxon>
        <taxon>Candidatus Bipolaricaulaceae</taxon>
        <taxon>Candidatus Bipolaricaulis</taxon>
    </lineage>
</organism>
<dbReference type="Pfam" id="PF22725">
    <property type="entry name" value="GFO_IDH_MocA_C3"/>
    <property type="match status" value="1"/>
</dbReference>
<evidence type="ECO:0000313" key="4">
    <source>
        <dbReference type="Proteomes" id="UP000287233"/>
    </source>
</evidence>
<dbReference type="AlphaFoldDB" id="A0A410FTK1"/>
<evidence type="ECO:0000313" key="3">
    <source>
        <dbReference type="EMBL" id="QAA76356.1"/>
    </source>
</evidence>
<dbReference type="InterPro" id="IPR000683">
    <property type="entry name" value="Gfo/Idh/MocA-like_OxRdtase_N"/>
</dbReference>
<dbReference type="Pfam" id="PF01408">
    <property type="entry name" value="GFO_IDH_MocA"/>
    <property type="match status" value="1"/>
</dbReference>
<evidence type="ECO:0000259" key="2">
    <source>
        <dbReference type="Pfam" id="PF22725"/>
    </source>
</evidence>
<dbReference type="InterPro" id="IPR036291">
    <property type="entry name" value="NAD(P)-bd_dom_sf"/>
</dbReference>
<accession>A0A410FTK1</accession>
<dbReference type="GO" id="GO:0000166">
    <property type="term" value="F:nucleotide binding"/>
    <property type="evidence" value="ECO:0007669"/>
    <property type="project" value="InterPro"/>
</dbReference>
<feature type="domain" description="GFO/IDH/MocA-like oxidoreductase" evidence="2">
    <location>
        <begin position="158"/>
        <end position="234"/>
    </location>
</feature>
<reference evidence="4" key="1">
    <citation type="submission" date="2018-12" db="EMBL/GenBank/DDBJ databases">
        <title>Complete genome sequence of an uncultured bacterium of the candidate phylum Bipolaricaulota.</title>
        <authorList>
            <person name="Kadnikov V.V."/>
            <person name="Mardanov A.V."/>
            <person name="Beletsky A.V."/>
            <person name="Frank Y.A."/>
            <person name="Karnachuk O.V."/>
            <person name="Ravin N.V."/>
        </authorList>
    </citation>
    <scope>NUCLEOTIDE SEQUENCE [LARGE SCALE GENOMIC DNA]</scope>
</reference>
<evidence type="ECO:0000259" key="1">
    <source>
        <dbReference type="Pfam" id="PF01408"/>
    </source>
</evidence>
<dbReference type="SUPFAM" id="SSF55347">
    <property type="entry name" value="Glyceraldehyde-3-phosphate dehydrogenase-like, C-terminal domain"/>
    <property type="match status" value="1"/>
</dbReference>
<dbReference type="InterPro" id="IPR055170">
    <property type="entry name" value="GFO_IDH_MocA-like_dom"/>
</dbReference>
<protein>
    <submittedName>
        <fullName evidence="3">Gfo/Idh/MocA family oxidoreductase</fullName>
    </submittedName>
</protein>
<dbReference type="EMBL" id="CP034928">
    <property type="protein sequence ID" value="QAA76356.1"/>
    <property type="molecule type" value="Genomic_DNA"/>
</dbReference>
<sequence>MKVGLIGAGGWGRNIARVLVELGALGGIADVRPEAREEVRQRYPGVAVHPDHRALLAADVPAVVIATPAATHYAVAREALDAGKHVFVEKPLALRREEAEELADLADHARRILMVGHLLLYQPAVRWIEEFLRSEGVGSVWSLHQERLNLGTVRTVENALWSLGVHDVAVLLHLVGERPTAVRAVGQAALHPGVEDDIHLHLAFPGGIHAHIHASWLWPEKRRRLTVVGSKAMLVYDELLQQVTLHRRAIGPDLKPVDRGSEVVFQGTGEPLRLEMEEFLAAVREARRPRTDGRRAVEVVGVIEEASRQLGEG</sequence>
<dbReference type="Gene3D" id="3.40.50.720">
    <property type="entry name" value="NAD(P)-binding Rossmann-like Domain"/>
    <property type="match status" value="1"/>
</dbReference>
<dbReference type="SUPFAM" id="SSF51735">
    <property type="entry name" value="NAD(P)-binding Rossmann-fold domains"/>
    <property type="match status" value="1"/>
</dbReference>
<dbReference type="PANTHER" id="PTHR43377:SF6">
    <property type="entry name" value="GFO_IDH_MOCA-LIKE OXIDOREDUCTASE N-TERMINAL DOMAIN-CONTAINING PROTEIN"/>
    <property type="match status" value="1"/>
</dbReference>
<dbReference type="KEGG" id="bih:BIP78_0590"/>
<dbReference type="PANTHER" id="PTHR43377">
    <property type="entry name" value="BILIVERDIN REDUCTASE A"/>
    <property type="match status" value="1"/>
</dbReference>
<proteinExistence type="predicted"/>
<name>A0A410FTK1_BIPS1</name>
<dbReference type="Proteomes" id="UP000287233">
    <property type="component" value="Chromosome"/>
</dbReference>
<feature type="domain" description="Gfo/Idh/MocA-like oxidoreductase N-terminal" evidence="1">
    <location>
        <begin position="1"/>
        <end position="117"/>
    </location>
</feature>